<dbReference type="InterPro" id="IPR029044">
    <property type="entry name" value="Nucleotide-diphossugar_trans"/>
</dbReference>
<dbReference type="EMBL" id="CP157947">
    <property type="protein sequence ID" value="XBS69244.1"/>
    <property type="molecule type" value="Genomic_DNA"/>
</dbReference>
<dbReference type="EC" id="2.4.-.-" evidence="2"/>
<organism evidence="2">
    <name type="scientific">Acerihabitans sp. KWT182</name>
    <dbReference type="NCBI Taxonomy" id="3157919"/>
    <lineage>
        <taxon>Bacteria</taxon>
        <taxon>Pseudomonadati</taxon>
        <taxon>Pseudomonadota</taxon>
        <taxon>Gammaproteobacteria</taxon>
        <taxon>Enterobacterales</taxon>
        <taxon>Pectobacteriaceae</taxon>
        <taxon>Acerihabitans</taxon>
    </lineage>
</organism>
<evidence type="ECO:0000313" key="2">
    <source>
        <dbReference type="EMBL" id="XBS69244.1"/>
    </source>
</evidence>
<keyword evidence="2" id="KW-0328">Glycosyltransferase</keyword>
<gene>
    <name evidence="2" type="ORF">ABK905_22740</name>
</gene>
<dbReference type="Pfam" id="PF00535">
    <property type="entry name" value="Glycos_transf_2"/>
    <property type="match status" value="1"/>
</dbReference>
<dbReference type="SUPFAM" id="SSF53448">
    <property type="entry name" value="Nucleotide-diphospho-sugar transferases"/>
    <property type="match status" value="1"/>
</dbReference>
<name>A0AAU7Q863_9GAMM</name>
<feature type="domain" description="Glycosyltransferase 2-like" evidence="1">
    <location>
        <begin position="7"/>
        <end position="163"/>
    </location>
</feature>
<accession>A0AAU7Q863</accession>
<protein>
    <submittedName>
        <fullName evidence="2">Glycosyltransferase family 2 protein</fullName>
        <ecNumber evidence="2">2.4.-.-</ecNumber>
    </submittedName>
</protein>
<sequence length="307" mass="35239">MKSALLSIIVTAHNSEKYLEGCLQSLTSSLAGNFDLCEILLINDASSDDSEGIYDRFAATSANIKKFNVSYENIGMVRNFAVQKCSGQYITMLDGDDLLISASLIEILAFLSATRPDILITKLNGEKMNVRQGGALRFAARAIGQHKAIREYLIHKSFQAHFIGKFIKSDILKKHPFPEFVCYEDAFLFLEVLQHCHKIYYSDSGFYLYIKRIDSLSTKSDEGNIKLYQKALERMNAILGDKYPSLQVCHWIEFINRYHNTLALWHDRGGLKQCLQDVKVLPFILNPYVRWSFKRKLFKVKRIIKAW</sequence>
<dbReference type="CDD" id="cd00761">
    <property type="entry name" value="Glyco_tranf_GTA_type"/>
    <property type="match status" value="1"/>
</dbReference>
<evidence type="ECO:0000259" key="1">
    <source>
        <dbReference type="Pfam" id="PF00535"/>
    </source>
</evidence>
<keyword evidence="2" id="KW-0808">Transferase</keyword>
<dbReference type="AlphaFoldDB" id="A0AAU7Q863"/>
<reference evidence="2" key="1">
    <citation type="submission" date="2024-06" db="EMBL/GenBank/DDBJ databases">
        <authorList>
            <person name="Coelho C."/>
            <person name="Bento M."/>
            <person name="Garcia E."/>
            <person name="Camelo A."/>
            <person name="Brandao I."/>
            <person name="Espirito Santo C."/>
            <person name="Trovao J."/>
            <person name="Verissimo A."/>
            <person name="Costa J."/>
            <person name="Tiago I."/>
        </authorList>
    </citation>
    <scope>NUCLEOTIDE SEQUENCE</scope>
    <source>
        <strain evidence="2">KWT182</strain>
    </source>
</reference>
<dbReference type="PANTHER" id="PTHR22916">
    <property type="entry name" value="GLYCOSYLTRANSFERASE"/>
    <property type="match status" value="1"/>
</dbReference>
<dbReference type="GO" id="GO:0016758">
    <property type="term" value="F:hexosyltransferase activity"/>
    <property type="evidence" value="ECO:0007669"/>
    <property type="project" value="UniProtKB-ARBA"/>
</dbReference>
<dbReference type="Gene3D" id="3.90.550.10">
    <property type="entry name" value="Spore Coat Polysaccharide Biosynthesis Protein SpsA, Chain A"/>
    <property type="match status" value="1"/>
</dbReference>
<dbReference type="PANTHER" id="PTHR22916:SF3">
    <property type="entry name" value="UDP-GLCNAC:BETAGAL BETA-1,3-N-ACETYLGLUCOSAMINYLTRANSFERASE-LIKE PROTEIN 1"/>
    <property type="match status" value="1"/>
</dbReference>
<dbReference type="InterPro" id="IPR001173">
    <property type="entry name" value="Glyco_trans_2-like"/>
</dbReference>
<proteinExistence type="predicted"/>